<dbReference type="Pfam" id="PF02138">
    <property type="entry name" value="Beach"/>
    <property type="match status" value="1"/>
</dbReference>
<organism evidence="3 4">
    <name type="scientific">Anabarilius grahami</name>
    <name type="common">Kanglang fish</name>
    <name type="synonym">Barilius grahami</name>
    <dbReference type="NCBI Taxonomy" id="495550"/>
    <lineage>
        <taxon>Eukaryota</taxon>
        <taxon>Metazoa</taxon>
        <taxon>Chordata</taxon>
        <taxon>Craniata</taxon>
        <taxon>Vertebrata</taxon>
        <taxon>Euteleostomi</taxon>
        <taxon>Actinopterygii</taxon>
        <taxon>Neopterygii</taxon>
        <taxon>Teleostei</taxon>
        <taxon>Ostariophysi</taxon>
        <taxon>Cypriniformes</taxon>
        <taxon>Xenocyprididae</taxon>
        <taxon>Xenocypridinae</taxon>
        <taxon>Xenocypridinae incertae sedis</taxon>
        <taxon>Anabarilius</taxon>
    </lineage>
</organism>
<evidence type="ECO:0000256" key="1">
    <source>
        <dbReference type="ARBA" id="ARBA00022574"/>
    </source>
</evidence>
<dbReference type="CDD" id="cd06071">
    <property type="entry name" value="Beach"/>
    <property type="match status" value="1"/>
</dbReference>
<dbReference type="Gene3D" id="1.10.1540.10">
    <property type="entry name" value="BEACH domain"/>
    <property type="match status" value="1"/>
</dbReference>
<proteinExistence type="predicted"/>
<dbReference type="SMART" id="SM01026">
    <property type="entry name" value="Beach"/>
    <property type="match status" value="1"/>
</dbReference>
<dbReference type="PROSITE" id="PS50197">
    <property type="entry name" value="BEACH"/>
    <property type="match status" value="1"/>
</dbReference>
<evidence type="ECO:0000313" key="4">
    <source>
        <dbReference type="Proteomes" id="UP000281406"/>
    </source>
</evidence>
<dbReference type="OrthoDB" id="8902450at2759"/>
<sequence length="419" mass="47350">MNGPLAGVKGGRASVPGQSAWELSVLLANHRLRALERLSPPEHPALETRLLQTEGGFPAPESSCSIFLCRQGEGLGPPSPLIDLLSIIYSAEQSLTYVTAYAASQMDETLYGCQTAIMFNFPDAATVKKVVHCLPRVGVGTNFGLPQTRRISLASPKQLYKASNMTQRWQRREISNFEYLMFLNTISGRTYNDLNQYPVFPWVITNYDSEDLDLTLPSNYRDLSKPIGALNPKRAAFFSERFETWEDEQVPKFHYGTHYSTSSFTQMWLLRTEPFTTFFLNFQGGKFDHADRTFSSVSRAWRNCQRDTSDVKELIPEFYYLPEMFVNSNNYNLGVMDDGTVVSDVELPPWAKSPEDFVRINRLYFHTSEADIVSAAAAGVSVHGKFCQLRHVRYQSLVSGVFLRVRVQVHELGIGIVHP</sequence>
<dbReference type="AlphaFoldDB" id="A0A3N0Z3R3"/>
<dbReference type="InterPro" id="IPR000409">
    <property type="entry name" value="BEACH_dom"/>
</dbReference>
<dbReference type="InterPro" id="IPR050865">
    <property type="entry name" value="BEACH_Domain"/>
</dbReference>
<dbReference type="GO" id="GO:0008104">
    <property type="term" value="P:intracellular protein localization"/>
    <property type="evidence" value="ECO:0007669"/>
    <property type="project" value="TreeGrafter"/>
</dbReference>
<dbReference type="GO" id="GO:0016020">
    <property type="term" value="C:membrane"/>
    <property type="evidence" value="ECO:0007669"/>
    <property type="project" value="TreeGrafter"/>
</dbReference>
<name>A0A3N0Z3R3_ANAGA</name>
<dbReference type="PANTHER" id="PTHR13743:SF64">
    <property type="entry name" value="LIPOPOLYSACCHARIDE-RESPONSIVE AND BEIGE-LIKE ANCHOR PROTEIN"/>
    <property type="match status" value="1"/>
</dbReference>
<dbReference type="GO" id="GO:0005829">
    <property type="term" value="C:cytosol"/>
    <property type="evidence" value="ECO:0007669"/>
    <property type="project" value="TreeGrafter"/>
</dbReference>
<accession>A0A3N0Z3R3</accession>
<evidence type="ECO:0000259" key="2">
    <source>
        <dbReference type="PROSITE" id="PS50197"/>
    </source>
</evidence>
<dbReference type="EMBL" id="RJVU01013765">
    <property type="protein sequence ID" value="ROL53127.1"/>
    <property type="molecule type" value="Genomic_DNA"/>
</dbReference>
<keyword evidence="4" id="KW-1185">Reference proteome</keyword>
<evidence type="ECO:0000313" key="3">
    <source>
        <dbReference type="EMBL" id="ROL53127.1"/>
    </source>
</evidence>
<gene>
    <name evidence="3" type="ORF">DPX16_19781</name>
</gene>
<dbReference type="GO" id="GO:0019901">
    <property type="term" value="F:protein kinase binding"/>
    <property type="evidence" value="ECO:0007669"/>
    <property type="project" value="TreeGrafter"/>
</dbReference>
<feature type="domain" description="BEACH" evidence="2">
    <location>
        <begin position="154"/>
        <end position="419"/>
    </location>
</feature>
<dbReference type="SUPFAM" id="SSF81837">
    <property type="entry name" value="BEACH domain"/>
    <property type="match status" value="1"/>
</dbReference>
<dbReference type="PANTHER" id="PTHR13743">
    <property type="entry name" value="BEIGE/BEACH-RELATED"/>
    <property type="match status" value="1"/>
</dbReference>
<reference evidence="3 4" key="1">
    <citation type="submission" date="2018-10" db="EMBL/GenBank/DDBJ databases">
        <title>Genome assembly for a Yunnan-Guizhou Plateau 3E fish, Anabarilius grahami (Regan), and its evolutionary and genetic applications.</title>
        <authorList>
            <person name="Jiang W."/>
        </authorList>
    </citation>
    <scope>NUCLEOTIDE SEQUENCE [LARGE SCALE GENOMIC DNA]</scope>
    <source>
        <strain evidence="3">AG-KIZ</strain>
        <tissue evidence="3">Muscle</tissue>
    </source>
</reference>
<keyword evidence="1" id="KW-0853">WD repeat</keyword>
<dbReference type="Proteomes" id="UP000281406">
    <property type="component" value="Unassembled WGS sequence"/>
</dbReference>
<comment type="caution">
    <text evidence="3">The sequence shown here is derived from an EMBL/GenBank/DDBJ whole genome shotgun (WGS) entry which is preliminary data.</text>
</comment>
<dbReference type="InterPro" id="IPR036372">
    <property type="entry name" value="BEACH_dom_sf"/>
</dbReference>
<protein>
    <submittedName>
        <fullName evidence="3">Lipopolysaccharide-responsive and beige-like anchor protein</fullName>
    </submittedName>
</protein>